<evidence type="ECO:0000256" key="3">
    <source>
        <dbReference type="ARBA" id="ARBA00023098"/>
    </source>
</evidence>
<keyword evidence="3 4" id="KW-0443">Lipid metabolism</keyword>
<sequence>MSVLEIAKSLTTCLIKAENAGTSSRIWFKSKPVDRSFCYRAVQLQLYTDSCDQGCNDADSRNPGCWSWFEIVILPDESSDVPRVKGGKELAWRSHGNRMDPQDATNKISRCFGKVFDRREEVLDALEVGNVIGVRVCARYPGWMNDARQGSLSARVFHEDIFSPMLWTLSSPMMPDIPDDIENGVYTLNSTTESHIQAEDNGITSEIWFTTPVLDDLIASRIEDIQLFTTAHRGGNESSGASIRCSWFDLVILDGPESRRPKVKEGRSLVWLSHLVVADGEQQGGIFSRDDDILRLIEPGNVIGVRVCAQFKGRQTHAHTGRLVVRIANKSTRMPPSKPTVDWKSVLLKNAVLQKGLNGCLQAANKGSHTTTSIESEFLRTKELRADDVGDKPLKLLSLDGGGVRGISSLYILKDLMSRVAGDPNAKPCDYFDMMAGTSTGGLIAIMLGRLRMSVDECIQAYERMASKIFGSDVLTQVGDAMDSGARYSGKALENAIKEIVKQYTGDADAPMSDPSANPCKVFVLACRADDISNRVATHLRTYNNAHVEESFADYKIWEAARATSAAPTYFPRIKLGDHEYIDGGVGFNNPVLLLMTEEKLCYGYARRIGCLVTLGTGMSPNVSLPPDGNNILENIVGTAGVMECMWELATTSEKTNQVAKGLVEPGHYFRFNVGHKIAEKRWVKKVNPTLAERLLGKDTKEVDHFTPENWAGVAVGLADYNKMDELVQMTKEYLKGEVQQLTECATKLPPKLNP</sequence>
<evidence type="ECO:0000313" key="7">
    <source>
        <dbReference type="Proteomes" id="UP000807342"/>
    </source>
</evidence>
<dbReference type="EMBL" id="MU151064">
    <property type="protein sequence ID" value="KAF9453110.1"/>
    <property type="molecule type" value="Genomic_DNA"/>
</dbReference>
<name>A0A9P5XP46_9AGAR</name>
<evidence type="ECO:0000256" key="2">
    <source>
        <dbReference type="ARBA" id="ARBA00022963"/>
    </source>
</evidence>
<evidence type="ECO:0000313" key="6">
    <source>
        <dbReference type="EMBL" id="KAF9453110.1"/>
    </source>
</evidence>
<comment type="caution">
    <text evidence="6">The sequence shown here is derived from an EMBL/GenBank/DDBJ whole genome shotgun (WGS) entry which is preliminary data.</text>
</comment>
<proteinExistence type="predicted"/>
<dbReference type="PROSITE" id="PS51635">
    <property type="entry name" value="PNPLA"/>
    <property type="match status" value="1"/>
</dbReference>
<keyword evidence="2 4" id="KW-0442">Lipid degradation</keyword>
<dbReference type="InterPro" id="IPR002641">
    <property type="entry name" value="PNPLA_dom"/>
</dbReference>
<evidence type="ECO:0000256" key="4">
    <source>
        <dbReference type="PROSITE-ProRule" id="PRU01161"/>
    </source>
</evidence>
<dbReference type="GO" id="GO:0047499">
    <property type="term" value="F:calcium-independent phospholipase A2 activity"/>
    <property type="evidence" value="ECO:0007669"/>
    <property type="project" value="TreeGrafter"/>
</dbReference>
<dbReference type="Pfam" id="PF01734">
    <property type="entry name" value="Patatin"/>
    <property type="match status" value="1"/>
</dbReference>
<accession>A0A9P5XP46</accession>
<dbReference type="GO" id="GO:0019369">
    <property type="term" value="P:arachidonate metabolic process"/>
    <property type="evidence" value="ECO:0007669"/>
    <property type="project" value="TreeGrafter"/>
</dbReference>
<dbReference type="OrthoDB" id="630895at2759"/>
<feature type="domain" description="PNPLA" evidence="5">
    <location>
        <begin position="397"/>
        <end position="596"/>
    </location>
</feature>
<protein>
    <submittedName>
        <fullName evidence="6">FabD/lysophospholipase-like protein</fullName>
    </submittedName>
</protein>
<dbReference type="GO" id="GO:0016020">
    <property type="term" value="C:membrane"/>
    <property type="evidence" value="ECO:0007669"/>
    <property type="project" value="TreeGrafter"/>
</dbReference>
<feature type="active site" description="Proton acceptor" evidence="4">
    <location>
        <position position="583"/>
    </location>
</feature>
<dbReference type="PANTHER" id="PTHR24185">
    <property type="entry name" value="CALCIUM-INDEPENDENT PHOSPHOLIPASE A2-GAMMA"/>
    <property type="match status" value="1"/>
</dbReference>
<reference evidence="6" key="1">
    <citation type="submission" date="2020-11" db="EMBL/GenBank/DDBJ databases">
        <authorList>
            <consortium name="DOE Joint Genome Institute"/>
            <person name="Ahrendt S."/>
            <person name="Riley R."/>
            <person name="Andreopoulos W."/>
            <person name="Labutti K."/>
            <person name="Pangilinan J."/>
            <person name="Ruiz-Duenas F.J."/>
            <person name="Barrasa J.M."/>
            <person name="Sanchez-Garcia M."/>
            <person name="Camarero S."/>
            <person name="Miyauchi S."/>
            <person name="Serrano A."/>
            <person name="Linde D."/>
            <person name="Babiker R."/>
            <person name="Drula E."/>
            <person name="Ayuso-Fernandez I."/>
            <person name="Pacheco R."/>
            <person name="Padilla G."/>
            <person name="Ferreira P."/>
            <person name="Barriuso J."/>
            <person name="Kellner H."/>
            <person name="Castanera R."/>
            <person name="Alfaro M."/>
            <person name="Ramirez L."/>
            <person name="Pisabarro A.G."/>
            <person name="Kuo A."/>
            <person name="Tritt A."/>
            <person name="Lipzen A."/>
            <person name="He G."/>
            <person name="Yan M."/>
            <person name="Ng V."/>
            <person name="Cullen D."/>
            <person name="Martin F."/>
            <person name="Rosso M.-N."/>
            <person name="Henrissat B."/>
            <person name="Hibbett D."/>
            <person name="Martinez A.T."/>
            <person name="Grigoriev I.V."/>
        </authorList>
    </citation>
    <scope>NUCLEOTIDE SEQUENCE</scope>
    <source>
        <strain evidence="6">MF-IS2</strain>
    </source>
</reference>
<dbReference type="GO" id="GO:0046486">
    <property type="term" value="P:glycerolipid metabolic process"/>
    <property type="evidence" value="ECO:0007669"/>
    <property type="project" value="UniProtKB-ARBA"/>
</dbReference>
<feature type="short sequence motif" description="DGA/G" evidence="4">
    <location>
        <begin position="583"/>
        <end position="585"/>
    </location>
</feature>
<dbReference type="SUPFAM" id="SSF52151">
    <property type="entry name" value="FabD/lysophospholipase-like"/>
    <property type="match status" value="1"/>
</dbReference>
<gene>
    <name evidence="6" type="ORF">P691DRAFT_720233</name>
</gene>
<feature type="active site" description="Nucleophile" evidence="4">
    <location>
        <position position="439"/>
    </location>
</feature>
<dbReference type="InterPro" id="IPR016035">
    <property type="entry name" value="Acyl_Trfase/lysoPLipase"/>
</dbReference>
<dbReference type="CDD" id="cd07216">
    <property type="entry name" value="Pat17_PNPLA8_PNPLA9_like3"/>
    <property type="match status" value="1"/>
</dbReference>
<organism evidence="6 7">
    <name type="scientific">Macrolepiota fuliginosa MF-IS2</name>
    <dbReference type="NCBI Taxonomy" id="1400762"/>
    <lineage>
        <taxon>Eukaryota</taxon>
        <taxon>Fungi</taxon>
        <taxon>Dikarya</taxon>
        <taxon>Basidiomycota</taxon>
        <taxon>Agaricomycotina</taxon>
        <taxon>Agaricomycetes</taxon>
        <taxon>Agaricomycetidae</taxon>
        <taxon>Agaricales</taxon>
        <taxon>Agaricineae</taxon>
        <taxon>Agaricaceae</taxon>
        <taxon>Macrolepiota</taxon>
    </lineage>
</organism>
<feature type="short sequence motif" description="GXGXXG" evidence="4">
    <location>
        <begin position="401"/>
        <end position="406"/>
    </location>
</feature>
<evidence type="ECO:0000256" key="1">
    <source>
        <dbReference type="ARBA" id="ARBA00022801"/>
    </source>
</evidence>
<feature type="short sequence motif" description="GXSXG" evidence="4">
    <location>
        <begin position="437"/>
        <end position="441"/>
    </location>
</feature>
<dbReference type="GO" id="GO:0016042">
    <property type="term" value="P:lipid catabolic process"/>
    <property type="evidence" value="ECO:0007669"/>
    <property type="project" value="UniProtKB-UniRule"/>
</dbReference>
<keyword evidence="1 4" id="KW-0378">Hydrolase</keyword>
<dbReference type="PANTHER" id="PTHR24185:SF1">
    <property type="entry name" value="CALCIUM-INDEPENDENT PHOSPHOLIPASE A2-GAMMA"/>
    <property type="match status" value="1"/>
</dbReference>
<keyword evidence="7" id="KW-1185">Reference proteome</keyword>
<dbReference type="AlphaFoldDB" id="A0A9P5XP46"/>
<dbReference type="Proteomes" id="UP000807342">
    <property type="component" value="Unassembled WGS sequence"/>
</dbReference>
<evidence type="ECO:0000259" key="5">
    <source>
        <dbReference type="PROSITE" id="PS51635"/>
    </source>
</evidence>
<dbReference type="Gene3D" id="3.40.1090.10">
    <property type="entry name" value="Cytosolic phospholipase A2 catalytic domain"/>
    <property type="match status" value="1"/>
</dbReference>